<dbReference type="EMBL" id="AGNK02002890">
    <property type="status" value="NOT_ANNOTATED_CDS"/>
    <property type="molecule type" value="Genomic_DNA"/>
</dbReference>
<evidence type="ECO:0000313" key="3">
    <source>
        <dbReference type="Proteomes" id="UP000004995"/>
    </source>
</evidence>
<dbReference type="InParanoid" id="K3XN48"/>
<feature type="compositionally biased region" description="Low complexity" evidence="1">
    <location>
        <begin position="82"/>
        <end position="94"/>
    </location>
</feature>
<reference evidence="3" key="1">
    <citation type="journal article" date="2012" name="Nat. Biotechnol.">
        <title>Reference genome sequence of the model plant Setaria.</title>
        <authorList>
            <person name="Bennetzen J.L."/>
            <person name="Schmutz J."/>
            <person name="Wang H."/>
            <person name="Percifield R."/>
            <person name="Hawkins J."/>
            <person name="Pontaroli A.C."/>
            <person name="Estep M."/>
            <person name="Feng L."/>
            <person name="Vaughn J.N."/>
            <person name="Grimwood J."/>
            <person name="Jenkins J."/>
            <person name="Barry K."/>
            <person name="Lindquist E."/>
            <person name="Hellsten U."/>
            <person name="Deshpande S."/>
            <person name="Wang X."/>
            <person name="Wu X."/>
            <person name="Mitros T."/>
            <person name="Triplett J."/>
            <person name="Yang X."/>
            <person name="Ye C.Y."/>
            <person name="Mauro-Herrera M."/>
            <person name="Wang L."/>
            <person name="Li P."/>
            <person name="Sharma M."/>
            <person name="Sharma R."/>
            <person name="Ronald P.C."/>
            <person name="Panaud O."/>
            <person name="Kellogg E.A."/>
            <person name="Brutnell T.P."/>
            <person name="Doust A.N."/>
            <person name="Tuskan G.A."/>
            <person name="Rokhsar D."/>
            <person name="Devos K.M."/>
        </authorList>
    </citation>
    <scope>NUCLEOTIDE SEQUENCE [LARGE SCALE GENOMIC DNA]</scope>
    <source>
        <strain evidence="3">cv. Yugu1</strain>
    </source>
</reference>
<sequence>MLSGGAVRTVPGCRGEEAATQGRAHVTRCPPSLRSGVRPQAPAVHATTVSAAPVPPSRTAAATMTPGATSVPPYRPIHRGESSATAPPSAVVASGESEPIVGGEACNGSSKGSAVDGKTASSCSGPRKRGVKR</sequence>
<organism evidence="2 3">
    <name type="scientific">Setaria italica</name>
    <name type="common">Foxtail millet</name>
    <name type="synonym">Panicum italicum</name>
    <dbReference type="NCBI Taxonomy" id="4555"/>
    <lineage>
        <taxon>Eukaryota</taxon>
        <taxon>Viridiplantae</taxon>
        <taxon>Streptophyta</taxon>
        <taxon>Embryophyta</taxon>
        <taxon>Tracheophyta</taxon>
        <taxon>Spermatophyta</taxon>
        <taxon>Magnoliopsida</taxon>
        <taxon>Liliopsida</taxon>
        <taxon>Poales</taxon>
        <taxon>Poaceae</taxon>
        <taxon>PACMAD clade</taxon>
        <taxon>Panicoideae</taxon>
        <taxon>Panicodae</taxon>
        <taxon>Paniceae</taxon>
        <taxon>Cenchrinae</taxon>
        <taxon>Setaria</taxon>
    </lineage>
</organism>
<dbReference type="AlphaFoldDB" id="K3XN48"/>
<dbReference type="Proteomes" id="UP000004995">
    <property type="component" value="Unassembled WGS sequence"/>
</dbReference>
<dbReference type="HOGENOM" id="CLU_1910290_0_0_1"/>
<keyword evidence="3" id="KW-1185">Reference proteome</keyword>
<evidence type="ECO:0000313" key="2">
    <source>
        <dbReference type="EnsemblPlants" id="KQL04622"/>
    </source>
</evidence>
<protein>
    <submittedName>
        <fullName evidence="2">Uncharacterized protein</fullName>
    </submittedName>
</protein>
<dbReference type="EnsemblPlants" id="KQL04622">
    <property type="protein sequence ID" value="KQL04622"/>
    <property type="gene ID" value="SETIT_003321mg"/>
</dbReference>
<proteinExistence type="predicted"/>
<name>K3XN48_SETIT</name>
<feature type="region of interest" description="Disordered" evidence="1">
    <location>
        <begin position="1"/>
        <end position="133"/>
    </location>
</feature>
<evidence type="ECO:0000256" key="1">
    <source>
        <dbReference type="SAM" id="MobiDB-lite"/>
    </source>
</evidence>
<accession>K3XN48</accession>
<reference evidence="2" key="2">
    <citation type="submission" date="2018-08" db="UniProtKB">
        <authorList>
            <consortium name="EnsemblPlants"/>
        </authorList>
    </citation>
    <scope>IDENTIFICATION</scope>
    <source>
        <strain evidence="2">Yugu1</strain>
    </source>
</reference>
<dbReference type="Gramene" id="KQL04622">
    <property type="protein sequence ID" value="KQL04622"/>
    <property type="gene ID" value="SETIT_003321mg"/>
</dbReference>